<evidence type="ECO:0000313" key="3">
    <source>
        <dbReference type="Proteomes" id="UP000186601"/>
    </source>
</evidence>
<keyword evidence="3" id="KW-1185">Reference proteome</keyword>
<gene>
    <name evidence="2" type="ORF">PHLCEN_2v11237</name>
</gene>
<evidence type="ECO:0000256" key="1">
    <source>
        <dbReference type="SAM" id="MobiDB-lite"/>
    </source>
</evidence>
<dbReference type="AlphaFoldDB" id="A0A2R6NKG8"/>
<reference evidence="2 3" key="1">
    <citation type="submission" date="2018-02" db="EMBL/GenBank/DDBJ databases">
        <title>Genome sequence of the basidiomycete white-rot fungus Phlebia centrifuga.</title>
        <authorList>
            <person name="Granchi Z."/>
            <person name="Peng M."/>
            <person name="de Vries R.P."/>
            <person name="Hilden K."/>
            <person name="Makela M.R."/>
            <person name="Grigoriev I."/>
            <person name="Riley R."/>
        </authorList>
    </citation>
    <scope>NUCLEOTIDE SEQUENCE [LARGE SCALE GENOMIC DNA]</scope>
    <source>
        <strain evidence="2 3">FBCC195</strain>
    </source>
</reference>
<feature type="region of interest" description="Disordered" evidence="1">
    <location>
        <begin position="1"/>
        <end position="21"/>
    </location>
</feature>
<feature type="compositionally biased region" description="Low complexity" evidence="1">
    <location>
        <begin position="123"/>
        <end position="136"/>
    </location>
</feature>
<dbReference type="Proteomes" id="UP000186601">
    <property type="component" value="Unassembled WGS sequence"/>
</dbReference>
<evidence type="ECO:0000313" key="2">
    <source>
        <dbReference type="EMBL" id="PSR72870.1"/>
    </source>
</evidence>
<dbReference type="OrthoDB" id="2107166at2759"/>
<feature type="region of interest" description="Disordered" evidence="1">
    <location>
        <begin position="153"/>
        <end position="202"/>
    </location>
</feature>
<accession>A0A2R6NKG8</accession>
<feature type="compositionally biased region" description="Basic and acidic residues" evidence="1">
    <location>
        <begin position="167"/>
        <end position="184"/>
    </location>
</feature>
<comment type="caution">
    <text evidence="2">The sequence shown here is derived from an EMBL/GenBank/DDBJ whole genome shotgun (WGS) entry which is preliminary data.</text>
</comment>
<sequence length="202" mass="22397">MGRWTQYEESQATPEGMERIGYDSDTHRYTFRQADGSLYEGSEYGGDLRLVSRPSSSKLDDEPIRMFPTRGRPPVPVAHTPTSQTTFADILPSHMIAVAPPISQPSRRLTIKIASPTVASPTRSQYSPGLSPSSSARSLWGIVRSKTVPTRMRDVVETAVRRSSTKKQKDTEGQYERLSNDRVRPQAPSSKASGHAKRSTFS</sequence>
<feature type="region of interest" description="Disordered" evidence="1">
    <location>
        <begin position="42"/>
        <end position="78"/>
    </location>
</feature>
<name>A0A2R6NKG8_9APHY</name>
<protein>
    <submittedName>
        <fullName evidence="2">Uncharacterized protein</fullName>
    </submittedName>
</protein>
<organism evidence="2 3">
    <name type="scientific">Hermanssonia centrifuga</name>
    <dbReference type="NCBI Taxonomy" id="98765"/>
    <lineage>
        <taxon>Eukaryota</taxon>
        <taxon>Fungi</taxon>
        <taxon>Dikarya</taxon>
        <taxon>Basidiomycota</taxon>
        <taxon>Agaricomycotina</taxon>
        <taxon>Agaricomycetes</taxon>
        <taxon>Polyporales</taxon>
        <taxon>Meruliaceae</taxon>
        <taxon>Hermanssonia</taxon>
    </lineage>
</organism>
<feature type="region of interest" description="Disordered" evidence="1">
    <location>
        <begin position="115"/>
        <end position="136"/>
    </location>
</feature>
<proteinExistence type="predicted"/>
<dbReference type="EMBL" id="MLYV02001126">
    <property type="protein sequence ID" value="PSR72870.1"/>
    <property type="molecule type" value="Genomic_DNA"/>
</dbReference>